<dbReference type="Gene3D" id="3.30.420.10">
    <property type="entry name" value="Ribonuclease H-like superfamily/Ribonuclease H"/>
    <property type="match status" value="1"/>
</dbReference>
<dbReference type="InterPro" id="IPR012337">
    <property type="entry name" value="RNaseH-like_sf"/>
</dbReference>
<gene>
    <name evidence="4" type="ORF">CTOB1V02_LOCUS11595</name>
</gene>
<dbReference type="OrthoDB" id="7692185at2759"/>
<dbReference type="InterPro" id="IPR013520">
    <property type="entry name" value="Ribonucl_H"/>
</dbReference>
<accession>A0A7R8WL32</accession>
<dbReference type="PANTHER" id="PTHR30231">
    <property type="entry name" value="DNA POLYMERASE III SUBUNIT EPSILON"/>
    <property type="match status" value="1"/>
</dbReference>
<sequence length="220" mass="24845">MPFMGTQTIDDFYSGTKAALAGGTTMIIFNTMGEVYIYFDLETTGLHPGAEILEIAAKTKENDDIFHRYVFPQGDINREATEVHKIEKRDGRLFKDGKLITETTSRAQALREFQAWLGDKRGRKILVAHNADTDAKFLKENAKQENIDFRREIQGFACTYKLFENKTGCSFSLEDLYRKVGGPQSTKLHSAVGDIEALQFVVEKHGITTQELKNYTSGFP</sequence>
<keyword evidence="2" id="KW-0378">Hydrolase</keyword>
<dbReference type="Gene3D" id="3.20.20.140">
    <property type="entry name" value="Metal-dependent hydrolases"/>
    <property type="match status" value="1"/>
</dbReference>
<dbReference type="GO" id="GO:0008408">
    <property type="term" value="F:3'-5' exonuclease activity"/>
    <property type="evidence" value="ECO:0007669"/>
    <property type="project" value="TreeGrafter"/>
</dbReference>
<keyword evidence="1" id="KW-0540">Nuclease</keyword>
<dbReference type="SUPFAM" id="SSF51556">
    <property type="entry name" value="Metallo-dependent hydrolases"/>
    <property type="match status" value="1"/>
</dbReference>
<dbReference type="Pfam" id="PF00929">
    <property type="entry name" value="RNase_T"/>
    <property type="match status" value="1"/>
</dbReference>
<keyword evidence="3" id="KW-0269">Exonuclease</keyword>
<dbReference type="CDD" id="cd06127">
    <property type="entry name" value="DEDDh"/>
    <property type="match status" value="1"/>
</dbReference>
<reference evidence="4" key="1">
    <citation type="submission" date="2020-11" db="EMBL/GenBank/DDBJ databases">
        <authorList>
            <person name="Tran Van P."/>
        </authorList>
    </citation>
    <scope>NUCLEOTIDE SEQUENCE</scope>
</reference>
<dbReference type="InterPro" id="IPR036397">
    <property type="entry name" value="RNaseH_sf"/>
</dbReference>
<evidence type="ECO:0000256" key="2">
    <source>
        <dbReference type="ARBA" id="ARBA00022801"/>
    </source>
</evidence>
<dbReference type="EMBL" id="OB666926">
    <property type="protein sequence ID" value="CAD7233776.1"/>
    <property type="molecule type" value="Genomic_DNA"/>
</dbReference>
<evidence type="ECO:0000313" key="4">
    <source>
        <dbReference type="EMBL" id="CAD7233776.1"/>
    </source>
</evidence>
<evidence type="ECO:0000256" key="1">
    <source>
        <dbReference type="ARBA" id="ARBA00022722"/>
    </source>
</evidence>
<organism evidence="4">
    <name type="scientific">Cyprideis torosa</name>
    <dbReference type="NCBI Taxonomy" id="163714"/>
    <lineage>
        <taxon>Eukaryota</taxon>
        <taxon>Metazoa</taxon>
        <taxon>Ecdysozoa</taxon>
        <taxon>Arthropoda</taxon>
        <taxon>Crustacea</taxon>
        <taxon>Oligostraca</taxon>
        <taxon>Ostracoda</taxon>
        <taxon>Podocopa</taxon>
        <taxon>Podocopida</taxon>
        <taxon>Cytherocopina</taxon>
        <taxon>Cytheroidea</taxon>
        <taxon>Cytherideidae</taxon>
        <taxon>Cyprideis</taxon>
    </lineage>
</organism>
<dbReference type="InterPro" id="IPR032466">
    <property type="entry name" value="Metal_Hydrolase"/>
</dbReference>
<evidence type="ECO:0000256" key="3">
    <source>
        <dbReference type="ARBA" id="ARBA00022839"/>
    </source>
</evidence>
<name>A0A7R8WL32_9CRUS</name>
<dbReference type="AlphaFoldDB" id="A0A7R8WL32"/>
<dbReference type="GO" id="GO:0003676">
    <property type="term" value="F:nucleic acid binding"/>
    <property type="evidence" value="ECO:0007669"/>
    <property type="project" value="InterPro"/>
</dbReference>
<dbReference type="SMART" id="SM00479">
    <property type="entry name" value="EXOIII"/>
    <property type="match status" value="1"/>
</dbReference>
<dbReference type="SUPFAM" id="SSF53098">
    <property type="entry name" value="Ribonuclease H-like"/>
    <property type="match status" value="1"/>
</dbReference>
<proteinExistence type="predicted"/>
<dbReference type="PANTHER" id="PTHR30231:SF4">
    <property type="entry name" value="PROTEIN NEN2"/>
    <property type="match status" value="1"/>
</dbReference>
<protein>
    <submittedName>
        <fullName evidence="4">Uncharacterized protein</fullName>
    </submittedName>
</protein>